<protein>
    <submittedName>
        <fullName evidence="1">Uncharacterized protein</fullName>
    </submittedName>
</protein>
<sequence>MSPSVSRLAAATASSSSLIVRRCVSSFLRPRSYSATALQDYYYDSYSDSEDEAPGHDRGSPSSLAGSLVTERGVQWVVMGDRGAKKGLYAQRLSKLLQVPYIFMGSLVRQELEPRSSLYNQIANALNERKLVPEEVIFTLLSKRLEEGYRRGETGFILEGIPRNRIQAEILDQLADIDLVVNFKCPEEDLLRRDLGIMTITQSIESTLADKCGPGTGVSSVVDLGGHWKEKCNLYMEQNNMLEEYYQKQKKLINFQVASAPSETWRGLLAALHLQPLNAVGASKKTTPGFSAA</sequence>
<organism evidence="1 2">
    <name type="scientific">Melastoma candidum</name>
    <dbReference type="NCBI Taxonomy" id="119954"/>
    <lineage>
        <taxon>Eukaryota</taxon>
        <taxon>Viridiplantae</taxon>
        <taxon>Streptophyta</taxon>
        <taxon>Embryophyta</taxon>
        <taxon>Tracheophyta</taxon>
        <taxon>Spermatophyta</taxon>
        <taxon>Magnoliopsida</taxon>
        <taxon>eudicotyledons</taxon>
        <taxon>Gunneridae</taxon>
        <taxon>Pentapetalae</taxon>
        <taxon>rosids</taxon>
        <taxon>malvids</taxon>
        <taxon>Myrtales</taxon>
        <taxon>Melastomataceae</taxon>
        <taxon>Melastomatoideae</taxon>
        <taxon>Melastomateae</taxon>
        <taxon>Melastoma</taxon>
    </lineage>
</organism>
<dbReference type="Proteomes" id="UP001057402">
    <property type="component" value="Chromosome 6"/>
</dbReference>
<keyword evidence="2" id="KW-1185">Reference proteome</keyword>
<comment type="caution">
    <text evidence="1">The sequence shown here is derived from an EMBL/GenBank/DDBJ whole genome shotgun (WGS) entry which is preliminary data.</text>
</comment>
<proteinExistence type="predicted"/>
<accession>A0ACB9QN93</accession>
<gene>
    <name evidence="1" type="ORF">MLD38_022723</name>
</gene>
<evidence type="ECO:0000313" key="2">
    <source>
        <dbReference type="Proteomes" id="UP001057402"/>
    </source>
</evidence>
<reference evidence="2" key="1">
    <citation type="journal article" date="2023" name="Front. Plant Sci.">
        <title>Chromosomal-level genome assembly of Melastoma candidum provides insights into trichome evolution.</title>
        <authorList>
            <person name="Zhong Y."/>
            <person name="Wu W."/>
            <person name="Sun C."/>
            <person name="Zou P."/>
            <person name="Liu Y."/>
            <person name="Dai S."/>
            <person name="Zhou R."/>
        </authorList>
    </citation>
    <scope>NUCLEOTIDE SEQUENCE [LARGE SCALE GENOMIC DNA]</scope>
</reference>
<dbReference type="EMBL" id="CM042885">
    <property type="protein sequence ID" value="KAI4366922.1"/>
    <property type="molecule type" value="Genomic_DNA"/>
</dbReference>
<evidence type="ECO:0000313" key="1">
    <source>
        <dbReference type="EMBL" id="KAI4366922.1"/>
    </source>
</evidence>
<name>A0ACB9QN93_9MYRT</name>